<evidence type="ECO:0008006" key="4">
    <source>
        <dbReference type="Google" id="ProtNLM"/>
    </source>
</evidence>
<dbReference type="AlphaFoldDB" id="A0A858RGV2"/>
<dbReference type="GO" id="GO:0008237">
    <property type="term" value="F:metallopeptidase activity"/>
    <property type="evidence" value="ECO:0007669"/>
    <property type="project" value="InterPro"/>
</dbReference>
<accession>A0A858RGV2</accession>
<dbReference type="RefSeq" id="WP_169453824.1">
    <property type="nucleotide sequence ID" value="NZ_CP051774.1"/>
</dbReference>
<name>A0A858RGV2_9BACT</name>
<organism evidence="2 3">
    <name type="scientific">Luteolibacter luteus</name>
    <dbReference type="NCBI Taxonomy" id="2728835"/>
    <lineage>
        <taxon>Bacteria</taxon>
        <taxon>Pseudomonadati</taxon>
        <taxon>Verrucomicrobiota</taxon>
        <taxon>Verrucomicrobiia</taxon>
        <taxon>Verrucomicrobiales</taxon>
        <taxon>Verrucomicrobiaceae</taxon>
        <taxon>Luteolibacter</taxon>
    </lineage>
</organism>
<gene>
    <name evidence="2" type="ORF">HHL09_06840</name>
</gene>
<dbReference type="Gene3D" id="3.40.390.10">
    <property type="entry name" value="Collagenase (Catalytic Domain)"/>
    <property type="match status" value="1"/>
</dbReference>
<protein>
    <recommendedName>
        <fullName evidence="4">Peptidase M10 metallopeptidase domain-containing protein</fullName>
    </recommendedName>
</protein>
<dbReference type="Proteomes" id="UP000501812">
    <property type="component" value="Chromosome"/>
</dbReference>
<dbReference type="EMBL" id="CP051774">
    <property type="protein sequence ID" value="QJE95510.1"/>
    <property type="molecule type" value="Genomic_DNA"/>
</dbReference>
<evidence type="ECO:0000313" key="2">
    <source>
        <dbReference type="EMBL" id="QJE95510.1"/>
    </source>
</evidence>
<evidence type="ECO:0000313" key="3">
    <source>
        <dbReference type="Proteomes" id="UP000501812"/>
    </source>
</evidence>
<dbReference type="SUPFAM" id="SSF55486">
    <property type="entry name" value="Metalloproteases ('zincins'), catalytic domain"/>
    <property type="match status" value="1"/>
</dbReference>
<proteinExistence type="predicted"/>
<evidence type="ECO:0000256" key="1">
    <source>
        <dbReference type="SAM" id="SignalP"/>
    </source>
</evidence>
<feature type="signal peptide" evidence="1">
    <location>
        <begin position="1"/>
        <end position="20"/>
    </location>
</feature>
<dbReference type="InterPro" id="IPR024079">
    <property type="entry name" value="MetalloPept_cat_dom_sf"/>
</dbReference>
<feature type="chain" id="PRO_5032624934" description="Peptidase M10 metallopeptidase domain-containing protein" evidence="1">
    <location>
        <begin position="21"/>
        <end position="411"/>
    </location>
</feature>
<keyword evidence="3" id="KW-1185">Reference proteome</keyword>
<keyword evidence="1" id="KW-0732">Signal</keyword>
<dbReference type="PROSITE" id="PS51257">
    <property type="entry name" value="PROKAR_LIPOPROTEIN"/>
    <property type="match status" value="1"/>
</dbReference>
<reference evidence="2 3" key="1">
    <citation type="submission" date="2020-04" db="EMBL/GenBank/DDBJ databases">
        <title>Luteolibacter sp. G-1-1-1 isolated from soil.</title>
        <authorList>
            <person name="Dahal R.H."/>
        </authorList>
    </citation>
    <scope>NUCLEOTIDE SEQUENCE [LARGE SCALE GENOMIC DNA]</scope>
    <source>
        <strain evidence="2 3">G-1-1-1</strain>
    </source>
</reference>
<dbReference type="KEGG" id="luo:HHL09_06840"/>
<sequence length="411" mass="42970">MARSLACALLLLPVAGSCLTIDLRYDLDASGFFNRPGAKEALRRVADFYEDLIVDQLGAINPSQYPGATWTPTYADPISGLAVPVPGKTNMIVPANTLIIFVGSAVLPPGTAAQAGPGGFTGLSAEGLNSGHPWGNQVYNRGQAGAIRLVKSGGTVIPTANPTDFAPWGGALFFNSSQANWNFSTTSATGTAGPDAVSVALHELAHILGIGAFLPQNSWTTLSVTGVCTGPLSAQSFGAQVLTDGSHLFPIGVNSRALGIFGRTHGASLAPLMVTNLPHSNNFYVPTDLDLSILQDMGWEIEPPTPVLQVQMNAGPRLRIPSTTGFNYQIYRSTNLSVWSSPLPLPLPGDGSRLTWIEPQSASAAFYRVARQKVQASVRPALPSLESNAADDGGKIAAPDLVPTSCRCGGH</sequence>